<dbReference type="InterPro" id="IPR003593">
    <property type="entry name" value="AAA+_ATPase"/>
</dbReference>
<dbReference type="SUPFAM" id="SSF52540">
    <property type="entry name" value="P-loop containing nucleoside triphosphate hydrolases"/>
    <property type="match status" value="1"/>
</dbReference>
<sequence length="332" mass="38020">MNHATILSNQILHTAIEQNASDIHYIPKESKIDIYFRVIGKRQFFKQLSLQAYTTILAYYKFISNMDIGETRKPQQGAISISYKNQKFSLRLSSLPTNTTESLVIRILPQKKIQQLEELFLFPKQIQQINKWLKYRAGVILLTGPTGSGKTTTLYAMVKSLMKDRKYQIITLEDPIEKELNDVIQVPINESTGITYDDGLKAALRHDPDILLVGEIRDKKTAEFVFRAAYTGHLVLSTLHAKDTLGTIQRLIDMEIQPMDLKQSLLAVASVQLIPLHVWKYRENRAAILELLAGNALTTTIDQKGIKMNIYDFQKLKRKAFAYGFIHQSFLF</sequence>
<keyword evidence="3" id="KW-0067">ATP-binding</keyword>
<dbReference type="EMBL" id="QGTD01000008">
    <property type="protein sequence ID" value="PWU68532.1"/>
    <property type="molecule type" value="Genomic_DNA"/>
</dbReference>
<dbReference type="Gene3D" id="3.40.50.300">
    <property type="entry name" value="P-loop containing nucleotide triphosphate hydrolases"/>
    <property type="match status" value="1"/>
</dbReference>
<dbReference type="GO" id="GO:0016887">
    <property type="term" value="F:ATP hydrolysis activity"/>
    <property type="evidence" value="ECO:0007669"/>
    <property type="project" value="TreeGrafter"/>
</dbReference>
<evidence type="ECO:0000256" key="2">
    <source>
        <dbReference type="ARBA" id="ARBA00022741"/>
    </source>
</evidence>
<dbReference type="Proteomes" id="UP000245624">
    <property type="component" value="Unassembled WGS sequence"/>
</dbReference>
<gene>
    <name evidence="5" type="ORF">DLJ74_08830</name>
</gene>
<dbReference type="Gene3D" id="3.30.450.90">
    <property type="match status" value="1"/>
</dbReference>
<dbReference type="AlphaFoldDB" id="A0A317KYB8"/>
<dbReference type="GO" id="GO:0005524">
    <property type="term" value="F:ATP binding"/>
    <property type="evidence" value="ECO:0007669"/>
    <property type="project" value="UniProtKB-KW"/>
</dbReference>
<comment type="similarity">
    <text evidence="1">Belongs to the GSP E family.</text>
</comment>
<evidence type="ECO:0000256" key="1">
    <source>
        <dbReference type="ARBA" id="ARBA00006611"/>
    </source>
</evidence>
<feature type="domain" description="Bacterial type II secretion system protein E" evidence="4">
    <location>
        <begin position="204"/>
        <end position="218"/>
    </location>
</feature>
<proteinExistence type="inferred from homology"/>
<dbReference type="InterPro" id="IPR001482">
    <property type="entry name" value="T2SS/T4SS_dom"/>
</dbReference>
<keyword evidence="6" id="KW-1185">Reference proteome</keyword>
<dbReference type="SMART" id="SM00382">
    <property type="entry name" value="AAA"/>
    <property type="match status" value="1"/>
</dbReference>
<dbReference type="GO" id="GO:0005886">
    <property type="term" value="C:plasma membrane"/>
    <property type="evidence" value="ECO:0007669"/>
    <property type="project" value="TreeGrafter"/>
</dbReference>
<comment type="caution">
    <text evidence="5">The sequence shown here is derived from an EMBL/GenBank/DDBJ whole genome shotgun (WGS) entry which is preliminary data.</text>
</comment>
<accession>A0A317KYB8</accession>
<dbReference type="CDD" id="cd01129">
    <property type="entry name" value="PulE-GspE-like"/>
    <property type="match status" value="1"/>
</dbReference>
<evidence type="ECO:0000256" key="3">
    <source>
        <dbReference type="ARBA" id="ARBA00022840"/>
    </source>
</evidence>
<dbReference type="PANTHER" id="PTHR30258:SF2">
    <property type="entry name" value="COMG OPERON PROTEIN 1"/>
    <property type="match status" value="1"/>
</dbReference>
<dbReference type="NCBIfam" id="NF041000">
    <property type="entry name" value="ATPase_ComGA"/>
    <property type="match status" value="1"/>
</dbReference>
<keyword evidence="2" id="KW-0547">Nucleotide-binding</keyword>
<protein>
    <submittedName>
        <fullName evidence="5">Competence protein</fullName>
    </submittedName>
</protein>
<name>A0A317KYB8_9BACI</name>
<dbReference type="OrthoDB" id="9808272at2"/>
<organism evidence="5 6">
    <name type="scientific">Gracilibacillus dipsosauri</name>
    <dbReference type="NCBI Taxonomy" id="178340"/>
    <lineage>
        <taxon>Bacteria</taxon>
        <taxon>Bacillati</taxon>
        <taxon>Bacillota</taxon>
        <taxon>Bacilli</taxon>
        <taxon>Bacillales</taxon>
        <taxon>Bacillaceae</taxon>
        <taxon>Gracilibacillus</taxon>
    </lineage>
</organism>
<dbReference type="PANTHER" id="PTHR30258">
    <property type="entry name" value="TYPE II SECRETION SYSTEM PROTEIN GSPE-RELATED"/>
    <property type="match status" value="1"/>
</dbReference>
<dbReference type="Pfam" id="PF00437">
    <property type="entry name" value="T2SSE"/>
    <property type="match status" value="1"/>
</dbReference>
<dbReference type="InterPro" id="IPR047667">
    <property type="entry name" value="ATPase_ComGA"/>
</dbReference>
<dbReference type="RefSeq" id="WP_109984184.1">
    <property type="nucleotide sequence ID" value="NZ_JAJUIE010000002.1"/>
</dbReference>
<evidence type="ECO:0000259" key="4">
    <source>
        <dbReference type="PROSITE" id="PS00662"/>
    </source>
</evidence>
<evidence type="ECO:0000313" key="5">
    <source>
        <dbReference type="EMBL" id="PWU68532.1"/>
    </source>
</evidence>
<dbReference type="PROSITE" id="PS00662">
    <property type="entry name" value="T2SP_E"/>
    <property type="match status" value="1"/>
</dbReference>
<evidence type="ECO:0000313" key="6">
    <source>
        <dbReference type="Proteomes" id="UP000245624"/>
    </source>
</evidence>
<dbReference type="InterPro" id="IPR027417">
    <property type="entry name" value="P-loop_NTPase"/>
</dbReference>
<reference evidence="5 6" key="1">
    <citation type="submission" date="2018-05" db="EMBL/GenBank/DDBJ databases">
        <title>Genomic analysis of Gracilibacillus dipsosauri DD1 reveals novel features of a salt-tolerant amylase.</title>
        <authorList>
            <person name="Deutch C.E."/>
            <person name="Yang S."/>
        </authorList>
    </citation>
    <scope>NUCLEOTIDE SEQUENCE [LARGE SCALE GENOMIC DNA]</scope>
    <source>
        <strain evidence="5 6">DD1</strain>
    </source>
</reference>